<comment type="caution">
    <text evidence="2">The sequence shown here is derived from an EMBL/GenBank/DDBJ whole genome shotgun (WGS) entry which is preliminary data.</text>
</comment>
<reference evidence="2 3" key="1">
    <citation type="submission" date="2019-06" db="EMBL/GenBank/DDBJ databases">
        <title>Sequencing the genomes of 1000 actinobacteria strains.</title>
        <authorList>
            <person name="Klenk H.-P."/>
        </authorList>
    </citation>
    <scope>NUCLEOTIDE SEQUENCE [LARGE SCALE GENOMIC DNA]</scope>
    <source>
        <strain evidence="2 3">DSM 19828</strain>
    </source>
</reference>
<evidence type="ECO:0000313" key="2">
    <source>
        <dbReference type="EMBL" id="TQJ14620.1"/>
    </source>
</evidence>
<dbReference type="EMBL" id="VFMO01000001">
    <property type="protein sequence ID" value="TQJ14620.1"/>
    <property type="molecule type" value="Genomic_DNA"/>
</dbReference>
<keyword evidence="3" id="KW-1185">Reference proteome</keyword>
<feature type="region of interest" description="Disordered" evidence="1">
    <location>
        <begin position="162"/>
        <end position="184"/>
    </location>
</feature>
<evidence type="ECO:0000256" key="1">
    <source>
        <dbReference type="SAM" id="MobiDB-lite"/>
    </source>
</evidence>
<dbReference type="Proteomes" id="UP000320806">
    <property type="component" value="Unassembled WGS sequence"/>
</dbReference>
<evidence type="ECO:0000313" key="3">
    <source>
        <dbReference type="Proteomes" id="UP000320806"/>
    </source>
</evidence>
<dbReference type="OrthoDB" id="5057828at2"/>
<dbReference type="AlphaFoldDB" id="A0A542EH02"/>
<gene>
    <name evidence="2" type="ORF">FB459_2093</name>
</gene>
<dbReference type="RefSeq" id="WP_141928406.1">
    <property type="nucleotide sequence ID" value="NZ_BAABCI010000003.1"/>
</dbReference>
<proteinExistence type="predicted"/>
<sequence>MSVLHTLISTKAMALAELYQDTPTWPAGTTFTDSDITVGQQSLTSLAAERGTPCVLIAPSGARQPGEEYRTVVVATVLSCTPRAGWRHPMDVTIDCDLRALDGRVLDTLLLQHPNARHRKTVLVHAPGQQTTIRAWLPETAAPGDLLALTVAGTIALGQVMSHPTRPATGEDDDEQWQGRCLKK</sequence>
<protein>
    <submittedName>
        <fullName evidence="2">Uncharacterized protein</fullName>
    </submittedName>
</protein>
<accession>A0A542EH02</accession>
<name>A0A542EH02_9MICO</name>
<organism evidence="2 3">
    <name type="scientific">Yimella lutea</name>
    <dbReference type="NCBI Taxonomy" id="587872"/>
    <lineage>
        <taxon>Bacteria</taxon>
        <taxon>Bacillati</taxon>
        <taxon>Actinomycetota</taxon>
        <taxon>Actinomycetes</taxon>
        <taxon>Micrococcales</taxon>
        <taxon>Dermacoccaceae</taxon>
        <taxon>Yimella</taxon>
    </lineage>
</organism>